<sequence>MTAQFHVWVMQGRHTLYAGPHGSLRGGDQCGPAWSIIALIGAATRLMDLRVDWDCGARTRGGIGGRAACVLWADFLVFHPRQVAHSYVASTPMVRGIRAAVRPAAWDKSDVRCLESGALHTYSNEPPRAVRVQSLVPTMTPADSHTTKPGAFKEEVVLATDIGEQSWTRLFLQGLARPLISFGSVSGWTPGPNWPRPSGIGAVVKPEAPGGRCGISVYSINRLQSSEVGIVGRNTDRELTPTLSHTDGLIPLAWANRLARSAGR</sequence>
<proteinExistence type="predicted"/>
<reference evidence="1 2" key="1">
    <citation type="submission" date="2024-09" db="EMBL/GenBank/DDBJ databases">
        <title>Chromosome-scale assembly of Riccia fluitans.</title>
        <authorList>
            <person name="Paukszto L."/>
            <person name="Sawicki J."/>
            <person name="Karawczyk K."/>
            <person name="Piernik-Szablinska J."/>
            <person name="Szczecinska M."/>
            <person name="Mazdziarz M."/>
        </authorList>
    </citation>
    <scope>NUCLEOTIDE SEQUENCE [LARGE SCALE GENOMIC DNA]</scope>
    <source>
        <strain evidence="1">Rf_01</strain>
        <tissue evidence="1">Aerial parts of the thallus</tissue>
    </source>
</reference>
<dbReference type="AlphaFoldDB" id="A0ABD1XIF2"/>
<protein>
    <submittedName>
        <fullName evidence="1">Uncharacterized protein</fullName>
    </submittedName>
</protein>
<evidence type="ECO:0000313" key="1">
    <source>
        <dbReference type="EMBL" id="KAL2608739.1"/>
    </source>
</evidence>
<dbReference type="EMBL" id="JBHFFA010000008">
    <property type="protein sequence ID" value="KAL2608739.1"/>
    <property type="molecule type" value="Genomic_DNA"/>
</dbReference>
<accession>A0ABD1XIF2</accession>
<organism evidence="1 2">
    <name type="scientific">Riccia fluitans</name>
    <dbReference type="NCBI Taxonomy" id="41844"/>
    <lineage>
        <taxon>Eukaryota</taxon>
        <taxon>Viridiplantae</taxon>
        <taxon>Streptophyta</taxon>
        <taxon>Embryophyta</taxon>
        <taxon>Marchantiophyta</taxon>
        <taxon>Marchantiopsida</taxon>
        <taxon>Marchantiidae</taxon>
        <taxon>Marchantiales</taxon>
        <taxon>Ricciaceae</taxon>
        <taxon>Riccia</taxon>
    </lineage>
</organism>
<name>A0ABD1XIF2_9MARC</name>
<gene>
    <name evidence="1" type="ORF">R1flu_027312</name>
</gene>
<keyword evidence="2" id="KW-1185">Reference proteome</keyword>
<evidence type="ECO:0000313" key="2">
    <source>
        <dbReference type="Proteomes" id="UP001605036"/>
    </source>
</evidence>
<dbReference type="Proteomes" id="UP001605036">
    <property type="component" value="Unassembled WGS sequence"/>
</dbReference>
<comment type="caution">
    <text evidence="1">The sequence shown here is derived from an EMBL/GenBank/DDBJ whole genome shotgun (WGS) entry which is preliminary data.</text>
</comment>